<accession>A0ABY4AGB4</accession>
<protein>
    <submittedName>
        <fullName evidence="1">Uncharacterized protein</fullName>
    </submittedName>
</protein>
<dbReference type="PROSITE" id="PS51257">
    <property type="entry name" value="PROKAR_LIPOPROTEIN"/>
    <property type="match status" value="1"/>
</dbReference>
<keyword evidence="2" id="KW-1185">Reference proteome</keyword>
<evidence type="ECO:0000313" key="1">
    <source>
        <dbReference type="EMBL" id="UOD31628.1"/>
    </source>
</evidence>
<sequence>MRNSIVLTSIALCAIQTISGCQERVRPVENQHGTTAMTPSPEPIGTARMLADRSIVLNLRAETEGAAGHAQLSYPVGDPMYAKILEHVGGLTPGQEKSVPPFPEQ</sequence>
<reference evidence="1 2" key="1">
    <citation type="submission" date="2020-10" db="EMBL/GenBank/DDBJ databases">
        <title>Genome analysis of Massilia species.</title>
        <authorList>
            <person name="Jung D.-H."/>
        </authorList>
    </citation>
    <scope>NUCLEOTIDE SEQUENCE [LARGE SCALE GENOMIC DNA]</scope>
    <source>
        <strain evidence="2">sipir</strain>
    </source>
</reference>
<gene>
    <name evidence="1" type="ORF">INH39_08070</name>
</gene>
<proteinExistence type="predicted"/>
<organism evidence="1 2">
    <name type="scientific">Massilia violaceinigra</name>
    <dbReference type="NCBI Taxonomy" id="2045208"/>
    <lineage>
        <taxon>Bacteria</taxon>
        <taxon>Pseudomonadati</taxon>
        <taxon>Pseudomonadota</taxon>
        <taxon>Betaproteobacteria</taxon>
        <taxon>Burkholderiales</taxon>
        <taxon>Oxalobacteraceae</taxon>
        <taxon>Telluria group</taxon>
        <taxon>Massilia</taxon>
    </lineage>
</organism>
<dbReference type="Proteomes" id="UP000831532">
    <property type="component" value="Chromosome"/>
</dbReference>
<dbReference type="RefSeq" id="WP_243492742.1">
    <property type="nucleotide sequence ID" value="NZ_CP063361.1"/>
</dbReference>
<evidence type="ECO:0000313" key="2">
    <source>
        <dbReference type="Proteomes" id="UP000831532"/>
    </source>
</evidence>
<name>A0ABY4AGB4_9BURK</name>
<dbReference type="EMBL" id="CP063361">
    <property type="protein sequence ID" value="UOD31628.1"/>
    <property type="molecule type" value="Genomic_DNA"/>
</dbReference>